<sequence>MKDVMVIFDLDGTLVDSIEGLAYSMNHVLETNQLETHKTEAYFDFLGEGIERLVFKALPETHRDPKTVLSFYNKMLVSYHEYFDKALEAYDGIYDMLDTFVGMDVKMAIHTNKNERMAKIIAERYLGQYNFLRLIGDDGVRKKKPDHQEVMALLDDYGIMKNRCFFVGDTEIDVQTAQAAGVPMIAVTWGFRKPEILKALNPTYLVNKPEEIVNIVKNVTS</sequence>
<dbReference type="KEGG" id="cbar:PATL70BA_3108"/>
<dbReference type="PANTHER" id="PTHR43434">
    <property type="entry name" value="PHOSPHOGLYCOLATE PHOSPHATASE"/>
    <property type="match status" value="1"/>
</dbReference>
<dbReference type="InterPro" id="IPR023214">
    <property type="entry name" value="HAD_sf"/>
</dbReference>
<dbReference type="InterPro" id="IPR023198">
    <property type="entry name" value="PGP-like_dom2"/>
</dbReference>
<dbReference type="GO" id="GO:0008967">
    <property type="term" value="F:phosphoglycolate phosphatase activity"/>
    <property type="evidence" value="ECO:0007669"/>
    <property type="project" value="TreeGrafter"/>
</dbReference>
<dbReference type="Proteomes" id="UP000279029">
    <property type="component" value="Chromosome"/>
</dbReference>
<evidence type="ECO:0000313" key="2">
    <source>
        <dbReference type="Proteomes" id="UP000279029"/>
    </source>
</evidence>
<dbReference type="NCBIfam" id="TIGR01549">
    <property type="entry name" value="HAD-SF-IA-v1"/>
    <property type="match status" value="1"/>
</dbReference>
<evidence type="ECO:0000313" key="1">
    <source>
        <dbReference type="EMBL" id="VDN49027.1"/>
    </source>
</evidence>
<dbReference type="GO" id="GO:0005829">
    <property type="term" value="C:cytosol"/>
    <property type="evidence" value="ECO:0007669"/>
    <property type="project" value="TreeGrafter"/>
</dbReference>
<dbReference type="InterPro" id="IPR006439">
    <property type="entry name" value="HAD-SF_hydro_IA"/>
</dbReference>
<evidence type="ECO:0008006" key="3">
    <source>
        <dbReference type="Google" id="ProtNLM"/>
    </source>
</evidence>
<dbReference type="AlphaFoldDB" id="A0A3P7PZS3"/>
<dbReference type="SFLD" id="SFLDG01129">
    <property type="entry name" value="C1.5:_HAD__Beta-PGM__Phosphata"/>
    <property type="match status" value="1"/>
</dbReference>
<proteinExistence type="predicted"/>
<dbReference type="InterPro" id="IPR036412">
    <property type="entry name" value="HAD-like_sf"/>
</dbReference>
<reference evidence="1 2" key="1">
    <citation type="submission" date="2018-09" db="EMBL/GenBank/DDBJ databases">
        <authorList>
            <person name="Postec A."/>
        </authorList>
    </citation>
    <scope>NUCLEOTIDE SEQUENCE [LARGE SCALE GENOMIC DNA]</scope>
    <source>
        <strain evidence="1">70B-A</strain>
    </source>
</reference>
<dbReference type="Gene3D" id="3.40.50.1000">
    <property type="entry name" value="HAD superfamily/HAD-like"/>
    <property type="match status" value="1"/>
</dbReference>
<dbReference type="EMBL" id="LR130778">
    <property type="protein sequence ID" value="VDN49027.1"/>
    <property type="molecule type" value="Genomic_DNA"/>
</dbReference>
<dbReference type="InterPro" id="IPR041492">
    <property type="entry name" value="HAD_2"/>
</dbReference>
<accession>A0A3P7PZS3</accession>
<protein>
    <recommendedName>
        <fullName evidence="3">HAD family hydrolase</fullName>
    </recommendedName>
</protein>
<dbReference type="RefSeq" id="WP_125138070.1">
    <property type="nucleotide sequence ID" value="NZ_LR130778.1"/>
</dbReference>
<dbReference type="SFLD" id="SFLDS00003">
    <property type="entry name" value="Haloacid_Dehalogenase"/>
    <property type="match status" value="1"/>
</dbReference>
<dbReference type="GO" id="GO:0006281">
    <property type="term" value="P:DNA repair"/>
    <property type="evidence" value="ECO:0007669"/>
    <property type="project" value="TreeGrafter"/>
</dbReference>
<dbReference type="Pfam" id="PF13419">
    <property type="entry name" value="HAD_2"/>
    <property type="match status" value="1"/>
</dbReference>
<name>A0A3P7PZS3_9FIRM</name>
<keyword evidence="2" id="KW-1185">Reference proteome</keyword>
<dbReference type="SUPFAM" id="SSF56784">
    <property type="entry name" value="HAD-like"/>
    <property type="match status" value="1"/>
</dbReference>
<dbReference type="PANTHER" id="PTHR43434:SF1">
    <property type="entry name" value="PHOSPHOGLYCOLATE PHOSPHATASE"/>
    <property type="match status" value="1"/>
</dbReference>
<gene>
    <name evidence="1" type="ORF">PATL70BA_3108</name>
</gene>
<organism evidence="1 2">
    <name type="scientific">Petrocella atlantisensis</name>
    <dbReference type="NCBI Taxonomy" id="2173034"/>
    <lineage>
        <taxon>Bacteria</taxon>
        <taxon>Bacillati</taxon>
        <taxon>Bacillota</taxon>
        <taxon>Clostridia</taxon>
        <taxon>Lachnospirales</taxon>
        <taxon>Vallitaleaceae</taxon>
        <taxon>Petrocella</taxon>
    </lineage>
</organism>
<dbReference type="Gene3D" id="1.10.150.240">
    <property type="entry name" value="Putative phosphatase, domain 2"/>
    <property type="match status" value="1"/>
</dbReference>
<dbReference type="InterPro" id="IPR050155">
    <property type="entry name" value="HAD-like_hydrolase_sf"/>
</dbReference>
<dbReference type="OrthoDB" id="9807630at2"/>